<keyword evidence="9" id="KW-0539">Nucleus</keyword>
<evidence type="ECO:0000256" key="3">
    <source>
        <dbReference type="ARBA" id="ARBA00022448"/>
    </source>
</evidence>
<dbReference type="Pfam" id="PF00076">
    <property type="entry name" value="RRM_1"/>
    <property type="match status" value="1"/>
</dbReference>
<evidence type="ECO:0000256" key="5">
    <source>
        <dbReference type="ARBA" id="ARBA00022664"/>
    </source>
</evidence>
<evidence type="ECO:0000256" key="9">
    <source>
        <dbReference type="ARBA" id="ARBA00023242"/>
    </source>
</evidence>
<comment type="subcellular location">
    <subcellularLocation>
        <location evidence="2">Cytoplasm</location>
    </subcellularLocation>
    <subcellularLocation>
        <location evidence="1">Nucleus</location>
    </subcellularLocation>
</comment>
<accession>A0A7S0U015</accession>
<keyword evidence="8" id="KW-0508">mRNA splicing</keyword>
<keyword evidence="6" id="KW-0810">Translation regulation</keyword>
<dbReference type="InterPro" id="IPR033744">
    <property type="entry name" value="RRM_RBM8"/>
</dbReference>
<dbReference type="EMBL" id="HBFK01022411">
    <property type="protein sequence ID" value="CAD8747350.1"/>
    <property type="molecule type" value="Transcribed_RNA"/>
</dbReference>
<evidence type="ECO:0000256" key="11">
    <source>
        <dbReference type="PROSITE-ProRule" id="PRU00176"/>
    </source>
</evidence>
<keyword evidence="5" id="KW-0507">mRNA processing</keyword>
<dbReference type="GO" id="GO:0005634">
    <property type="term" value="C:nucleus"/>
    <property type="evidence" value="ECO:0007669"/>
    <property type="project" value="UniProtKB-SubCell"/>
</dbReference>
<gene>
    <name evidence="14" type="ORF">HAND1043_LOCUS13847</name>
</gene>
<dbReference type="GO" id="GO:0003729">
    <property type="term" value="F:mRNA binding"/>
    <property type="evidence" value="ECO:0007669"/>
    <property type="project" value="InterPro"/>
</dbReference>
<dbReference type="PANTHER" id="PTHR45894">
    <property type="entry name" value="RNA-BINDING PROTEIN 8A"/>
    <property type="match status" value="1"/>
</dbReference>
<dbReference type="GO" id="GO:0005737">
    <property type="term" value="C:cytoplasm"/>
    <property type="evidence" value="ECO:0007669"/>
    <property type="project" value="UniProtKB-SubCell"/>
</dbReference>
<keyword evidence="3" id="KW-0813">Transport</keyword>
<name>A0A7S0U015_HEMAN</name>
<proteinExistence type="predicted"/>
<keyword evidence="4" id="KW-0963">Cytoplasm</keyword>
<dbReference type="PRINTS" id="PR01738">
    <property type="entry name" value="RNABINDINGM8"/>
</dbReference>
<evidence type="ECO:0000256" key="6">
    <source>
        <dbReference type="ARBA" id="ARBA00022845"/>
    </source>
</evidence>
<organism evidence="14">
    <name type="scientific">Hemiselmis andersenii</name>
    <name type="common">Cryptophyte alga</name>
    <dbReference type="NCBI Taxonomy" id="464988"/>
    <lineage>
        <taxon>Eukaryota</taxon>
        <taxon>Cryptophyceae</taxon>
        <taxon>Cryptomonadales</taxon>
        <taxon>Hemiselmidaceae</taxon>
        <taxon>Hemiselmis</taxon>
    </lineage>
</organism>
<sequence length="174" mass="19090">MADEEVLGDALGDDGYEQEEESAPAPGAGKKVDSAGRKVKGRGAKDAAAQMEAEERYSGRAGQFESVDNEGGKGPAKSVEGWICFVTGINEEANEEDVYDKFSDFGEIKNLQLPLDRRTGFVKGYALVEYELRKEAQAAIEEMNGAEFMEQTLTVDWAFTKGPFKGRQSTRRMT</sequence>
<protein>
    <recommendedName>
        <fullName evidence="10">RNA-binding protein 8A</fullName>
    </recommendedName>
</protein>
<evidence type="ECO:0000256" key="2">
    <source>
        <dbReference type="ARBA" id="ARBA00004496"/>
    </source>
</evidence>
<evidence type="ECO:0000256" key="10">
    <source>
        <dbReference type="ARBA" id="ARBA00077711"/>
    </source>
</evidence>
<dbReference type="PROSITE" id="PS50102">
    <property type="entry name" value="RRM"/>
    <property type="match status" value="1"/>
</dbReference>
<reference evidence="14" key="1">
    <citation type="submission" date="2021-01" db="EMBL/GenBank/DDBJ databases">
        <authorList>
            <person name="Corre E."/>
            <person name="Pelletier E."/>
            <person name="Niang G."/>
            <person name="Scheremetjew M."/>
            <person name="Finn R."/>
            <person name="Kale V."/>
            <person name="Holt S."/>
            <person name="Cochrane G."/>
            <person name="Meng A."/>
            <person name="Brown T."/>
            <person name="Cohen L."/>
        </authorList>
    </citation>
    <scope>NUCLEOTIDE SEQUENCE</scope>
    <source>
        <strain evidence="14">CCMP441</strain>
    </source>
</reference>
<evidence type="ECO:0000256" key="4">
    <source>
        <dbReference type="ARBA" id="ARBA00022490"/>
    </source>
</evidence>
<evidence type="ECO:0000256" key="8">
    <source>
        <dbReference type="ARBA" id="ARBA00023187"/>
    </source>
</evidence>
<evidence type="ECO:0000313" key="14">
    <source>
        <dbReference type="EMBL" id="CAD8747350.1"/>
    </source>
</evidence>
<dbReference type="AlphaFoldDB" id="A0A7S0U015"/>
<feature type="region of interest" description="Disordered" evidence="12">
    <location>
        <begin position="1"/>
        <end position="76"/>
    </location>
</feature>
<dbReference type="InterPro" id="IPR000504">
    <property type="entry name" value="RRM_dom"/>
</dbReference>
<dbReference type="SUPFAM" id="SSF54928">
    <property type="entry name" value="RNA-binding domain, RBD"/>
    <property type="match status" value="1"/>
</dbReference>
<feature type="compositionally biased region" description="Acidic residues" evidence="12">
    <location>
        <begin position="1"/>
        <end position="22"/>
    </location>
</feature>
<dbReference type="GO" id="GO:0006417">
    <property type="term" value="P:regulation of translation"/>
    <property type="evidence" value="ECO:0007669"/>
    <property type="project" value="UniProtKB-KW"/>
</dbReference>
<feature type="domain" description="RRM" evidence="13">
    <location>
        <begin position="82"/>
        <end position="160"/>
    </location>
</feature>
<evidence type="ECO:0000256" key="7">
    <source>
        <dbReference type="ARBA" id="ARBA00022884"/>
    </source>
</evidence>
<dbReference type="CDD" id="cd12324">
    <property type="entry name" value="RRM_RBM8"/>
    <property type="match status" value="1"/>
</dbReference>
<dbReference type="GO" id="GO:0008380">
    <property type="term" value="P:RNA splicing"/>
    <property type="evidence" value="ECO:0007669"/>
    <property type="project" value="UniProtKB-KW"/>
</dbReference>
<dbReference type="GO" id="GO:0006397">
    <property type="term" value="P:mRNA processing"/>
    <property type="evidence" value="ECO:0007669"/>
    <property type="project" value="UniProtKB-KW"/>
</dbReference>
<dbReference type="Gene3D" id="3.30.70.330">
    <property type="match status" value="1"/>
</dbReference>
<evidence type="ECO:0000256" key="1">
    <source>
        <dbReference type="ARBA" id="ARBA00004123"/>
    </source>
</evidence>
<dbReference type="InterPro" id="IPR035979">
    <property type="entry name" value="RBD_domain_sf"/>
</dbReference>
<evidence type="ECO:0000259" key="13">
    <source>
        <dbReference type="PROSITE" id="PS50102"/>
    </source>
</evidence>
<evidence type="ECO:0000256" key="12">
    <source>
        <dbReference type="SAM" id="MobiDB-lite"/>
    </source>
</evidence>
<dbReference type="FunFam" id="3.30.70.330:FF:000525">
    <property type="entry name" value="RNA-binding protein 8A"/>
    <property type="match status" value="1"/>
</dbReference>
<dbReference type="InterPro" id="IPR008111">
    <property type="entry name" value="RNA-bd_8"/>
</dbReference>
<keyword evidence="7 11" id="KW-0694">RNA-binding</keyword>
<dbReference type="SMART" id="SM00360">
    <property type="entry name" value="RRM"/>
    <property type="match status" value="1"/>
</dbReference>
<dbReference type="InterPro" id="IPR012677">
    <property type="entry name" value="Nucleotide-bd_a/b_plait_sf"/>
</dbReference>